<dbReference type="EMBL" id="LSYS01008075">
    <property type="protein sequence ID" value="OPJ69425.1"/>
    <property type="molecule type" value="Genomic_DNA"/>
</dbReference>
<name>A0A1V4JBL7_PATFA</name>
<comment type="caution">
    <text evidence="1">The sequence shown here is derived from an EMBL/GenBank/DDBJ whole genome shotgun (WGS) entry which is preliminary data.</text>
</comment>
<sequence>MEILKKGITKCCTSLQIKPSKGWETLSVAEGPYTLQGVSSLKCFFHYGPLLFLHKYKRQPKAGRNYSAELDLCTHYKLVTKHLLFTSLENNWKFKAQDHLPVSWCL</sequence>
<reference evidence="1 2" key="1">
    <citation type="submission" date="2016-02" db="EMBL/GenBank/DDBJ databases">
        <title>Band-tailed pigeon sequencing and assembly.</title>
        <authorList>
            <person name="Soares A.E."/>
            <person name="Novak B.J."/>
            <person name="Rice E.S."/>
            <person name="O'Connell B."/>
            <person name="Chang D."/>
            <person name="Weber S."/>
            <person name="Shapiro B."/>
        </authorList>
    </citation>
    <scope>NUCLEOTIDE SEQUENCE [LARGE SCALE GENOMIC DNA]</scope>
    <source>
        <strain evidence="1">BTP2013</strain>
        <tissue evidence="1">Blood</tissue>
    </source>
</reference>
<accession>A0A1V4JBL7</accession>
<evidence type="ECO:0000313" key="1">
    <source>
        <dbReference type="EMBL" id="OPJ69425.1"/>
    </source>
</evidence>
<dbReference type="OrthoDB" id="10567129at2759"/>
<gene>
    <name evidence="1" type="ORF">AV530_012481</name>
</gene>
<proteinExistence type="predicted"/>
<evidence type="ECO:0000313" key="2">
    <source>
        <dbReference type="Proteomes" id="UP000190648"/>
    </source>
</evidence>
<protein>
    <submittedName>
        <fullName evidence="1">Uncharacterized protein</fullName>
    </submittedName>
</protein>
<dbReference type="AlphaFoldDB" id="A0A1V4JBL7"/>
<organism evidence="1 2">
    <name type="scientific">Patagioenas fasciata monilis</name>
    <dbReference type="NCBI Taxonomy" id="372326"/>
    <lineage>
        <taxon>Eukaryota</taxon>
        <taxon>Metazoa</taxon>
        <taxon>Chordata</taxon>
        <taxon>Craniata</taxon>
        <taxon>Vertebrata</taxon>
        <taxon>Euteleostomi</taxon>
        <taxon>Archelosauria</taxon>
        <taxon>Archosauria</taxon>
        <taxon>Dinosauria</taxon>
        <taxon>Saurischia</taxon>
        <taxon>Theropoda</taxon>
        <taxon>Coelurosauria</taxon>
        <taxon>Aves</taxon>
        <taxon>Neognathae</taxon>
        <taxon>Neoaves</taxon>
        <taxon>Columbimorphae</taxon>
        <taxon>Columbiformes</taxon>
        <taxon>Columbidae</taxon>
        <taxon>Patagioenas</taxon>
    </lineage>
</organism>
<dbReference type="Proteomes" id="UP000190648">
    <property type="component" value="Unassembled WGS sequence"/>
</dbReference>
<keyword evidence="2" id="KW-1185">Reference proteome</keyword>